<dbReference type="HOGENOM" id="CLU_099777_2_0_11"/>
<evidence type="ECO:0000259" key="2">
    <source>
        <dbReference type="Pfam" id="PF24837"/>
    </source>
</evidence>
<feature type="compositionally biased region" description="Low complexity" evidence="1">
    <location>
        <begin position="52"/>
        <end position="68"/>
    </location>
</feature>
<proteinExistence type="predicted"/>
<feature type="region of interest" description="Disordered" evidence="1">
    <location>
        <begin position="52"/>
        <end position="72"/>
    </location>
</feature>
<gene>
    <name evidence="4" type="ORF">NCTC949_00279</name>
    <name evidence="3" type="ORF">UL82_02060</name>
</gene>
<dbReference type="Pfam" id="PF24837">
    <property type="entry name" value="AMIN-like"/>
    <property type="match status" value="1"/>
</dbReference>
<reference evidence="3 5" key="1">
    <citation type="journal article" date="2015" name="Genome Announc.">
        <title>Complete Genome Sequence of Corynebacterium kutscheri DSM 20755, a Corynebacterial Type Strain with Remarkably Low G+C Content of Chromosomal DNA.</title>
        <authorList>
            <person name="Ruckert C."/>
            <person name="Albersmeier A."/>
            <person name="Winkler A."/>
            <person name="Tauch A."/>
        </authorList>
    </citation>
    <scope>NUCLEOTIDE SEQUENCE [LARGE SCALE GENOMIC DNA]</scope>
    <source>
        <strain evidence="3 5">DSM 20755</strain>
    </source>
</reference>
<evidence type="ECO:0000313" key="6">
    <source>
        <dbReference type="Proteomes" id="UP000271380"/>
    </source>
</evidence>
<evidence type="ECO:0000313" key="4">
    <source>
        <dbReference type="EMBL" id="VEH04803.1"/>
    </source>
</evidence>
<dbReference type="InterPro" id="IPR056303">
    <property type="entry name" value="AMIN-like"/>
</dbReference>
<dbReference type="EMBL" id="CP011312">
    <property type="protein sequence ID" value="AKE40637.1"/>
    <property type="molecule type" value="Genomic_DNA"/>
</dbReference>
<dbReference type="RefSeq" id="WP_046438750.1">
    <property type="nucleotide sequence ID" value="NZ_CP011312.1"/>
</dbReference>
<organism evidence="3 5">
    <name type="scientific">Corynebacterium kutscheri</name>
    <dbReference type="NCBI Taxonomy" id="35755"/>
    <lineage>
        <taxon>Bacteria</taxon>
        <taxon>Bacillati</taxon>
        <taxon>Actinomycetota</taxon>
        <taxon>Actinomycetes</taxon>
        <taxon>Mycobacteriales</taxon>
        <taxon>Corynebacteriaceae</taxon>
        <taxon>Corynebacterium</taxon>
    </lineage>
</organism>
<evidence type="ECO:0000313" key="3">
    <source>
        <dbReference type="EMBL" id="AKE40637.1"/>
    </source>
</evidence>
<evidence type="ECO:0000313" key="5">
    <source>
        <dbReference type="Proteomes" id="UP000033457"/>
    </source>
</evidence>
<dbReference type="Proteomes" id="UP000033457">
    <property type="component" value="Chromosome"/>
</dbReference>
<dbReference type="Proteomes" id="UP000271380">
    <property type="component" value="Chromosome"/>
</dbReference>
<evidence type="ECO:0000256" key="1">
    <source>
        <dbReference type="SAM" id="MobiDB-lite"/>
    </source>
</evidence>
<dbReference type="KEGG" id="cku:UL82_02060"/>
<feature type="domain" description="AMIN-like" evidence="2">
    <location>
        <begin position="94"/>
        <end position="218"/>
    </location>
</feature>
<dbReference type="STRING" id="35755.UL82_02060"/>
<keyword evidence="5" id="KW-1185">Reference proteome</keyword>
<sequence>MNTLSNPSRRLVWRLTGLIGIPTLLLTACGTHSNQPNMASLSTPATTISTTATAASSDTSEDSTSSESKAGISSLGNISADVQQQQPSDDAELVVTGVRLGNHGSFDRIVFDLNGTGTPGWRTEYTTSPTQQGSGLPLDYTGVNALNVDITGTLLPFELGLPDPQLDTINGTGNLVTGVTFGGTFEGRSQFAIGINKPNLAYSVQILSNPTRLVIDIVNS</sequence>
<reference evidence="4 6" key="2">
    <citation type="submission" date="2018-12" db="EMBL/GenBank/DDBJ databases">
        <authorList>
            <consortium name="Pathogen Informatics"/>
        </authorList>
    </citation>
    <scope>NUCLEOTIDE SEQUENCE [LARGE SCALE GENOMIC DNA]</scope>
    <source>
        <strain evidence="4 6">NCTC949</strain>
    </source>
</reference>
<dbReference type="EMBL" id="LR134377">
    <property type="protein sequence ID" value="VEH04803.1"/>
    <property type="molecule type" value="Genomic_DNA"/>
</dbReference>
<accession>A0A0F6QYK9</accession>
<protein>
    <submittedName>
        <fullName evidence="4">Secreted protein</fullName>
    </submittedName>
</protein>
<name>A0A0F6QYK9_9CORY</name>
<dbReference type="AlphaFoldDB" id="A0A0F6QYK9"/>